<comment type="subcellular location">
    <subcellularLocation>
        <location evidence="1 8">Cell outer membrane</location>
        <topology evidence="1 8">Multi-pass membrane protein</topology>
    </subcellularLocation>
</comment>
<dbReference type="Pfam" id="PF07715">
    <property type="entry name" value="Plug"/>
    <property type="match status" value="1"/>
</dbReference>
<keyword evidence="3 8" id="KW-1134">Transmembrane beta strand</keyword>
<dbReference type="Proteomes" id="UP001363035">
    <property type="component" value="Unassembled WGS sequence"/>
</dbReference>
<keyword evidence="2 8" id="KW-0813">Transport</keyword>
<dbReference type="NCBIfam" id="TIGR04056">
    <property type="entry name" value="OMP_RagA_SusC"/>
    <property type="match status" value="1"/>
</dbReference>
<dbReference type="Gene3D" id="2.40.170.20">
    <property type="entry name" value="TonB-dependent receptor, beta-barrel domain"/>
    <property type="match status" value="1"/>
</dbReference>
<evidence type="ECO:0000256" key="1">
    <source>
        <dbReference type="ARBA" id="ARBA00004571"/>
    </source>
</evidence>
<sequence length="1046" mass="116939">MTIKKLDAYRMVIRPENNRQEGFPVRGIVVDKSGKPLVGVSITEKNSTKATSTNEGGRFEINASNDQAILIISYMGYSSQEIAVSSSEMKIILQEDLTSLDEVVVVGFGTQKKANLTGAVSSVDMNKVLGDRPVSSSSQALQGAVPGMQVTFGGGRPGQGSDLNIRGITSINGGSPLVLVDNVPMNLDDINPKDIQNITVLKDAAASSIYGARAAYGVILVTTKKAGKNQPIKFNYSSNLTWSNATSLPEKASPLEFVQGLKDFGQATNWTGENVETWLELLKEFQADPNKYPNGIAEVNNTKYALQEYDMYGEVFTTGFEQLHNISVSGGGEKMAYRLSGMLADEDGIMATDKDSYNRYNVNAFITTEIAKNLNASANFLYKNDKRKTPMNMGEMFYRSITHGSYINPGYDVAMDGTQIPYGTPNNYLKYEDPSLNYGDNLRLFGKLEYNPIQGLNLTAEYTFDKNNSNSKYYQVRHKYMNPNNYNEEYLFNNQYYQRGSSITNYNALNLYASYSHSISNNNFKYLLGTNYEKSHYETYSATRYDILSPDSPSLGTSSGNQFVDDAFGQYAVLGYFGRINYDYKNRYLLELNGRLDGSSRFQKGSKFGFFPSVSAGWNISEENFMSALRNQVPLLKVRGSFGEIGNQVVYNSGGGQNYFPVIPSMSATNSSWINPTTGIRYLTIAPPGLVSSTFTWEKVRTLNLGVDIALFNSKLNTSFDWFRRQTIGMLYQGADLPAVLGAAPPFQNTTDLESKGWEWELNWKDKISDFTYAVGFNLSDNRGFITRLENSSGLINSFYEGKELNEIWGYVTDRFYTENDFEAGSLNEKLQGGILKDGIPFFNGVAQNPGDILYKDLNGDGIIFSGNGTLSDPGDMKVIGNSKRRYQYGITGNFGYKNFDLSVFLQGVGKRDLWMSNFVFWPYNNEFSTFFKHNLDYWTPENQDAYYGRVYSNAGLNTSANRRTQTKFLQDGSYLRVRNITLSYNLGNDVLKSKFLESIRLYLTGENLFLFDKLPKGFEADAADLGSGGIYPYLKKYSFGVNINF</sequence>
<dbReference type="Gene3D" id="2.170.130.10">
    <property type="entry name" value="TonB-dependent receptor, plug domain"/>
    <property type="match status" value="1"/>
</dbReference>
<reference evidence="12 13" key="1">
    <citation type="submission" date="2024-01" db="EMBL/GenBank/DDBJ databases">
        <title>Sphingobacterium tenebrionis sp. nov., a novel endophyte isolated from tenebrio molitor intestines.</title>
        <authorList>
            <person name="Zhang C."/>
        </authorList>
    </citation>
    <scope>NUCLEOTIDE SEQUENCE [LARGE SCALE GENOMIC DNA]</scope>
    <source>
        <strain evidence="12 13">PU5-4</strain>
    </source>
</reference>
<keyword evidence="13" id="KW-1185">Reference proteome</keyword>
<proteinExistence type="inferred from homology"/>
<protein>
    <submittedName>
        <fullName evidence="12">TonB-dependent receptor</fullName>
    </submittedName>
</protein>
<dbReference type="InterPro" id="IPR039426">
    <property type="entry name" value="TonB-dep_rcpt-like"/>
</dbReference>
<dbReference type="RefSeq" id="WP_167554212.1">
    <property type="nucleotide sequence ID" value="NZ_JAYLLN010000002.1"/>
</dbReference>
<keyword evidence="5 9" id="KW-0798">TonB box</keyword>
<evidence type="ECO:0000256" key="6">
    <source>
        <dbReference type="ARBA" id="ARBA00023136"/>
    </source>
</evidence>
<evidence type="ECO:0000256" key="8">
    <source>
        <dbReference type="PROSITE-ProRule" id="PRU01360"/>
    </source>
</evidence>
<name>A0ABU8I363_9SPHI</name>
<feature type="domain" description="TonB-dependent receptor-like beta-barrel" evidence="10">
    <location>
        <begin position="404"/>
        <end position="1009"/>
    </location>
</feature>
<evidence type="ECO:0000256" key="2">
    <source>
        <dbReference type="ARBA" id="ARBA00022448"/>
    </source>
</evidence>
<keyword evidence="6 8" id="KW-0472">Membrane</keyword>
<gene>
    <name evidence="12" type="ORF">VJ786_01935</name>
</gene>
<dbReference type="Gene3D" id="2.60.40.1120">
    <property type="entry name" value="Carboxypeptidase-like, regulatory domain"/>
    <property type="match status" value="1"/>
</dbReference>
<dbReference type="InterPro" id="IPR023996">
    <property type="entry name" value="TonB-dep_OMP_SusC/RagA"/>
</dbReference>
<evidence type="ECO:0000259" key="10">
    <source>
        <dbReference type="Pfam" id="PF00593"/>
    </source>
</evidence>
<keyword evidence="12" id="KW-0675">Receptor</keyword>
<dbReference type="InterPro" id="IPR023997">
    <property type="entry name" value="TonB-dep_OMP_SusC/RagA_CS"/>
</dbReference>
<dbReference type="InterPro" id="IPR000531">
    <property type="entry name" value="Beta-barrel_TonB"/>
</dbReference>
<dbReference type="EMBL" id="JAYLLN010000002">
    <property type="protein sequence ID" value="MEI5983655.1"/>
    <property type="molecule type" value="Genomic_DNA"/>
</dbReference>
<keyword evidence="4 8" id="KW-0812">Transmembrane</keyword>
<evidence type="ECO:0000313" key="12">
    <source>
        <dbReference type="EMBL" id="MEI5983655.1"/>
    </source>
</evidence>
<evidence type="ECO:0000256" key="7">
    <source>
        <dbReference type="ARBA" id="ARBA00023237"/>
    </source>
</evidence>
<dbReference type="InterPro" id="IPR036942">
    <property type="entry name" value="Beta-barrel_TonB_sf"/>
</dbReference>
<dbReference type="SUPFAM" id="SSF49464">
    <property type="entry name" value="Carboxypeptidase regulatory domain-like"/>
    <property type="match status" value="1"/>
</dbReference>
<evidence type="ECO:0000313" key="13">
    <source>
        <dbReference type="Proteomes" id="UP001363035"/>
    </source>
</evidence>
<dbReference type="Pfam" id="PF13715">
    <property type="entry name" value="CarbopepD_reg_2"/>
    <property type="match status" value="1"/>
</dbReference>
<dbReference type="Pfam" id="PF00593">
    <property type="entry name" value="TonB_dep_Rec_b-barrel"/>
    <property type="match status" value="1"/>
</dbReference>
<dbReference type="InterPro" id="IPR037066">
    <property type="entry name" value="Plug_dom_sf"/>
</dbReference>
<dbReference type="SUPFAM" id="SSF56935">
    <property type="entry name" value="Porins"/>
    <property type="match status" value="1"/>
</dbReference>
<comment type="similarity">
    <text evidence="8 9">Belongs to the TonB-dependent receptor family.</text>
</comment>
<comment type="caution">
    <text evidence="12">The sequence shown here is derived from an EMBL/GenBank/DDBJ whole genome shotgun (WGS) entry which is preliminary data.</text>
</comment>
<evidence type="ECO:0000256" key="4">
    <source>
        <dbReference type="ARBA" id="ARBA00022692"/>
    </source>
</evidence>
<dbReference type="InterPro" id="IPR012910">
    <property type="entry name" value="Plug_dom"/>
</dbReference>
<evidence type="ECO:0000259" key="11">
    <source>
        <dbReference type="Pfam" id="PF07715"/>
    </source>
</evidence>
<feature type="domain" description="TonB-dependent receptor plug" evidence="11">
    <location>
        <begin position="113"/>
        <end position="218"/>
    </location>
</feature>
<accession>A0ABU8I363</accession>
<evidence type="ECO:0000256" key="3">
    <source>
        <dbReference type="ARBA" id="ARBA00022452"/>
    </source>
</evidence>
<evidence type="ECO:0000256" key="9">
    <source>
        <dbReference type="RuleBase" id="RU003357"/>
    </source>
</evidence>
<dbReference type="NCBIfam" id="TIGR04057">
    <property type="entry name" value="SusC_RagA_signa"/>
    <property type="match status" value="1"/>
</dbReference>
<keyword evidence="7 8" id="KW-0998">Cell outer membrane</keyword>
<evidence type="ECO:0000256" key="5">
    <source>
        <dbReference type="ARBA" id="ARBA00023077"/>
    </source>
</evidence>
<dbReference type="InterPro" id="IPR008969">
    <property type="entry name" value="CarboxyPept-like_regulatory"/>
</dbReference>
<organism evidence="12 13">
    <name type="scientific">Sphingobacterium tenebrionis</name>
    <dbReference type="NCBI Taxonomy" id="3111775"/>
    <lineage>
        <taxon>Bacteria</taxon>
        <taxon>Pseudomonadati</taxon>
        <taxon>Bacteroidota</taxon>
        <taxon>Sphingobacteriia</taxon>
        <taxon>Sphingobacteriales</taxon>
        <taxon>Sphingobacteriaceae</taxon>
        <taxon>Sphingobacterium</taxon>
    </lineage>
</organism>
<dbReference type="PROSITE" id="PS52016">
    <property type="entry name" value="TONB_DEPENDENT_REC_3"/>
    <property type="match status" value="1"/>
</dbReference>